<protein>
    <recommendedName>
        <fullName evidence="4">Kinesin motor domain-containing protein</fullName>
    </recommendedName>
</protein>
<organism evidence="5 6">
    <name type="scientific">Aquatica leii</name>
    <dbReference type="NCBI Taxonomy" id="1421715"/>
    <lineage>
        <taxon>Eukaryota</taxon>
        <taxon>Metazoa</taxon>
        <taxon>Ecdysozoa</taxon>
        <taxon>Arthropoda</taxon>
        <taxon>Hexapoda</taxon>
        <taxon>Insecta</taxon>
        <taxon>Pterygota</taxon>
        <taxon>Neoptera</taxon>
        <taxon>Endopterygota</taxon>
        <taxon>Coleoptera</taxon>
        <taxon>Polyphaga</taxon>
        <taxon>Elateriformia</taxon>
        <taxon>Elateroidea</taxon>
        <taxon>Lampyridae</taxon>
        <taxon>Luciolinae</taxon>
        <taxon>Aquatica</taxon>
    </lineage>
</organism>
<name>A0AAN7PBS2_9COLE</name>
<dbReference type="PANTHER" id="PTHR47117:SF1">
    <property type="entry name" value="STAR-RELATED LIPID TRANSFER PROTEIN 9"/>
    <property type="match status" value="1"/>
</dbReference>
<evidence type="ECO:0000256" key="1">
    <source>
        <dbReference type="ARBA" id="ARBA00022741"/>
    </source>
</evidence>
<dbReference type="GO" id="GO:0005524">
    <property type="term" value="F:ATP binding"/>
    <property type="evidence" value="ECO:0007669"/>
    <property type="project" value="UniProtKB-UniRule"/>
</dbReference>
<dbReference type="Pfam" id="PF00225">
    <property type="entry name" value="Kinesin"/>
    <property type="match status" value="1"/>
</dbReference>
<evidence type="ECO:0000313" key="5">
    <source>
        <dbReference type="EMBL" id="KAK4885280.1"/>
    </source>
</evidence>
<dbReference type="PROSITE" id="PS50067">
    <property type="entry name" value="KINESIN_MOTOR_2"/>
    <property type="match status" value="1"/>
</dbReference>
<dbReference type="GO" id="GO:0008017">
    <property type="term" value="F:microtubule binding"/>
    <property type="evidence" value="ECO:0007669"/>
    <property type="project" value="InterPro"/>
</dbReference>
<proteinExistence type="inferred from homology"/>
<keyword evidence="6" id="KW-1185">Reference proteome</keyword>
<keyword evidence="3" id="KW-0505">Motor protein</keyword>
<dbReference type="Proteomes" id="UP001353858">
    <property type="component" value="Unassembled WGS sequence"/>
</dbReference>
<evidence type="ECO:0000259" key="4">
    <source>
        <dbReference type="PROSITE" id="PS50067"/>
    </source>
</evidence>
<evidence type="ECO:0000256" key="2">
    <source>
        <dbReference type="ARBA" id="ARBA00022840"/>
    </source>
</evidence>
<evidence type="ECO:0000256" key="3">
    <source>
        <dbReference type="PROSITE-ProRule" id="PRU00283"/>
    </source>
</evidence>
<comment type="caution">
    <text evidence="5">The sequence shown here is derived from an EMBL/GenBank/DDBJ whole genome shotgun (WGS) entry which is preliminary data.</text>
</comment>
<sequence>MTHLKVAVRIRPLSMREIGLNLTSVVEVCDNNIVAVTNIKVSEQNAGDSRERMRRFAFDYCFNQDSTQDEVFSIVEKEVENAIQNRYHSCVLAYGQSSSGKTHTMMGNVDDPGLIPKLCKNLFLYLKDYNPEDSCGKLQSTVSYLEIYNEKVHDLLVSSEEVQESSKLNSLRIREHPKKGPYVQGLIRHTIYDPETLLNLLKIGNANRKVSATLTNPNSSRSHSVLTLTFGKGVQLHLIDLAGSERAANKYNICTLKEGANINKSLVALGNVISTLADHSSKIKNSRKRFVPYRDSVLTWLLKETLGGNSKTTMIATVSPSSTCFNETINTLRFGQRAKKIISRPTTIDDPKERTIRELRKEIEKLKHLLTQFQDSETTLQFSVYTKDKVDHSQAEVINVNRFERRPSVIKGICTQEDLHINKKVLIAKERLLPVMDVTSEVSLAKKQLPKMRRTLSVETNIMNSKPSRLFGSQETILNSVKEKPKRNSQPSVLTKKTVEKLPLVKSGVIKKPFNCTPKKIEKAIITEVKGPQKLELPKKSVSKQRSQIVAAVTNRLYGVSKKKEVATETEELRSPSEEVPKELTICTNARLRLQEITQRALHAHRRKTAETQTDLFPVLRVKEVSTDVDDLKIALVEVKDAEVDCSKIETKDVAINCFEQTFQENENNVNTSFVYTRSCATQVTDLIDDQKPRISTQPSTISFTKYLQNIKEPTIEIVNPSNGSPIYTSTVNINVSHNYINRHRLSDITSEDSIEESNQSNNVNLPTPDIISNHNSLEHGNINASPEPPPIVSQHLCEKCASFNTTTETLYSSKHFNVAPINFCVAKCIIIPKCKEKLMLIKRTPVYASQICVSSNTFKEFSKPFYVLLPEVQAKETKTLDLLFPISYKPFLIKSNIKRKMDSIKTTDQLKPPASINNINNITISDSNQMLQAMSKFMEEATNLMRNLSKVTSRLHHEQQFDLEVTVNNVSGLSSLPSSSVHDFATQTSVLEESSLQNSFYQDAWANTEIPFQIPMNEYDNIVRDSCMKLEKCINNIENKEIPEVKFRNQLYEEETPLGYDSLSRQPIRRFSSYSPSAYLKQLTIMRQKIVDSTRDDLIAESKIQ</sequence>
<dbReference type="InterPro" id="IPR001752">
    <property type="entry name" value="Kinesin_motor_dom"/>
</dbReference>
<dbReference type="SMART" id="SM00129">
    <property type="entry name" value="KISc"/>
    <property type="match status" value="1"/>
</dbReference>
<dbReference type="InterPro" id="IPR027417">
    <property type="entry name" value="P-loop_NTPase"/>
</dbReference>
<dbReference type="GO" id="GO:0007018">
    <property type="term" value="P:microtubule-based movement"/>
    <property type="evidence" value="ECO:0007669"/>
    <property type="project" value="InterPro"/>
</dbReference>
<dbReference type="GO" id="GO:0003777">
    <property type="term" value="F:microtubule motor activity"/>
    <property type="evidence" value="ECO:0007669"/>
    <property type="project" value="InterPro"/>
</dbReference>
<gene>
    <name evidence="5" type="ORF">RN001_001551</name>
</gene>
<dbReference type="EMBL" id="JARPUR010000001">
    <property type="protein sequence ID" value="KAK4885280.1"/>
    <property type="molecule type" value="Genomic_DNA"/>
</dbReference>
<keyword evidence="2 3" id="KW-0067">ATP-binding</keyword>
<accession>A0AAN7PBS2</accession>
<reference evidence="6" key="1">
    <citation type="submission" date="2023-01" db="EMBL/GenBank/DDBJ databases">
        <title>Key to firefly adult light organ development and bioluminescence: homeobox transcription factors regulate luciferase expression and transportation to peroxisome.</title>
        <authorList>
            <person name="Fu X."/>
        </authorList>
    </citation>
    <scope>NUCLEOTIDE SEQUENCE [LARGE SCALE GENOMIC DNA]</scope>
</reference>
<dbReference type="PANTHER" id="PTHR47117">
    <property type="entry name" value="STAR-RELATED LIPID TRANSFER PROTEIN 9"/>
    <property type="match status" value="1"/>
</dbReference>
<feature type="domain" description="Kinesin motor" evidence="4">
    <location>
        <begin position="3"/>
        <end position="341"/>
    </location>
</feature>
<dbReference type="Gene3D" id="3.40.850.10">
    <property type="entry name" value="Kinesin motor domain"/>
    <property type="match status" value="1"/>
</dbReference>
<comment type="similarity">
    <text evidence="3">Belongs to the TRAFAC class myosin-kinesin ATPase superfamily. Kinesin family.</text>
</comment>
<dbReference type="InterPro" id="IPR036961">
    <property type="entry name" value="Kinesin_motor_dom_sf"/>
</dbReference>
<dbReference type="AlphaFoldDB" id="A0AAN7PBS2"/>
<evidence type="ECO:0000313" key="6">
    <source>
        <dbReference type="Proteomes" id="UP001353858"/>
    </source>
</evidence>
<feature type="binding site" evidence="3">
    <location>
        <begin position="95"/>
        <end position="102"/>
    </location>
    <ligand>
        <name>ATP</name>
        <dbReference type="ChEBI" id="CHEBI:30616"/>
    </ligand>
</feature>
<dbReference type="PRINTS" id="PR00380">
    <property type="entry name" value="KINESINHEAVY"/>
</dbReference>
<dbReference type="SUPFAM" id="SSF52540">
    <property type="entry name" value="P-loop containing nucleoside triphosphate hydrolases"/>
    <property type="match status" value="1"/>
</dbReference>
<keyword evidence="1 3" id="KW-0547">Nucleotide-binding</keyword>